<accession>B8AQF6</accession>
<proteinExistence type="predicted"/>
<evidence type="ECO:0000313" key="3">
    <source>
        <dbReference type="Proteomes" id="UP000007015"/>
    </source>
</evidence>
<evidence type="ECO:0000313" key="2">
    <source>
        <dbReference type="EMBL" id="EEC74719.1"/>
    </source>
</evidence>
<sequence>MEAGRAREEAARGGSLKQARASSGRRGDRAHRAADLLADRGHDEARRSRCTTARSGAAALELWLTVLKSQDRQEGLGLPPRHAAQALIPQTQSHLH</sequence>
<protein>
    <submittedName>
        <fullName evidence="2">Uncharacterized protein</fullName>
    </submittedName>
</protein>
<gene>
    <name evidence="2" type="ORF">OsI_10444</name>
</gene>
<keyword evidence="3" id="KW-1185">Reference proteome</keyword>
<feature type="compositionally biased region" description="Basic and acidic residues" evidence="1">
    <location>
        <begin position="25"/>
        <end position="47"/>
    </location>
</feature>
<dbReference type="EMBL" id="CM000128">
    <property type="protein sequence ID" value="EEC74719.1"/>
    <property type="molecule type" value="Genomic_DNA"/>
</dbReference>
<dbReference type="Proteomes" id="UP000007015">
    <property type="component" value="Chromosome 3"/>
</dbReference>
<feature type="region of interest" description="Disordered" evidence="1">
    <location>
        <begin position="72"/>
        <end position="96"/>
    </location>
</feature>
<reference evidence="2 3" key="1">
    <citation type="journal article" date="2005" name="PLoS Biol.">
        <title>The genomes of Oryza sativa: a history of duplications.</title>
        <authorList>
            <person name="Yu J."/>
            <person name="Wang J."/>
            <person name="Lin W."/>
            <person name="Li S."/>
            <person name="Li H."/>
            <person name="Zhou J."/>
            <person name="Ni P."/>
            <person name="Dong W."/>
            <person name="Hu S."/>
            <person name="Zeng C."/>
            <person name="Zhang J."/>
            <person name="Zhang Y."/>
            <person name="Li R."/>
            <person name="Xu Z."/>
            <person name="Li S."/>
            <person name="Li X."/>
            <person name="Zheng H."/>
            <person name="Cong L."/>
            <person name="Lin L."/>
            <person name="Yin J."/>
            <person name="Geng J."/>
            <person name="Li G."/>
            <person name="Shi J."/>
            <person name="Liu J."/>
            <person name="Lv H."/>
            <person name="Li J."/>
            <person name="Wang J."/>
            <person name="Deng Y."/>
            <person name="Ran L."/>
            <person name="Shi X."/>
            <person name="Wang X."/>
            <person name="Wu Q."/>
            <person name="Li C."/>
            <person name="Ren X."/>
            <person name="Wang J."/>
            <person name="Wang X."/>
            <person name="Li D."/>
            <person name="Liu D."/>
            <person name="Zhang X."/>
            <person name="Ji Z."/>
            <person name="Zhao W."/>
            <person name="Sun Y."/>
            <person name="Zhang Z."/>
            <person name="Bao J."/>
            <person name="Han Y."/>
            <person name="Dong L."/>
            <person name="Ji J."/>
            <person name="Chen P."/>
            <person name="Wu S."/>
            <person name="Liu J."/>
            <person name="Xiao Y."/>
            <person name="Bu D."/>
            <person name="Tan J."/>
            <person name="Yang L."/>
            <person name="Ye C."/>
            <person name="Zhang J."/>
            <person name="Xu J."/>
            <person name="Zhou Y."/>
            <person name="Yu Y."/>
            <person name="Zhang B."/>
            <person name="Zhuang S."/>
            <person name="Wei H."/>
            <person name="Liu B."/>
            <person name="Lei M."/>
            <person name="Yu H."/>
            <person name="Li Y."/>
            <person name="Xu H."/>
            <person name="Wei S."/>
            <person name="He X."/>
            <person name="Fang L."/>
            <person name="Zhang Z."/>
            <person name="Zhang Y."/>
            <person name="Huang X."/>
            <person name="Su Z."/>
            <person name="Tong W."/>
            <person name="Li J."/>
            <person name="Tong Z."/>
            <person name="Li S."/>
            <person name="Ye J."/>
            <person name="Wang L."/>
            <person name="Fang L."/>
            <person name="Lei T."/>
            <person name="Chen C."/>
            <person name="Chen H."/>
            <person name="Xu Z."/>
            <person name="Li H."/>
            <person name="Huang H."/>
            <person name="Zhang F."/>
            <person name="Xu H."/>
            <person name="Li N."/>
            <person name="Zhao C."/>
            <person name="Li S."/>
            <person name="Dong L."/>
            <person name="Huang Y."/>
            <person name="Li L."/>
            <person name="Xi Y."/>
            <person name="Qi Q."/>
            <person name="Li W."/>
            <person name="Zhang B."/>
            <person name="Hu W."/>
            <person name="Zhang Y."/>
            <person name="Tian X."/>
            <person name="Jiao Y."/>
            <person name="Liang X."/>
            <person name="Jin J."/>
            <person name="Gao L."/>
            <person name="Zheng W."/>
            <person name="Hao B."/>
            <person name="Liu S."/>
            <person name="Wang W."/>
            <person name="Yuan L."/>
            <person name="Cao M."/>
            <person name="McDermott J."/>
            <person name="Samudrala R."/>
            <person name="Wang J."/>
            <person name="Wong G.K."/>
            <person name="Yang H."/>
        </authorList>
    </citation>
    <scope>NUCLEOTIDE SEQUENCE [LARGE SCALE GENOMIC DNA]</scope>
    <source>
        <strain evidence="3">cv. 93-11</strain>
    </source>
</reference>
<name>B8AQF6_ORYSI</name>
<evidence type="ECO:0000256" key="1">
    <source>
        <dbReference type="SAM" id="MobiDB-lite"/>
    </source>
</evidence>
<feature type="compositionally biased region" description="Basic and acidic residues" evidence="1">
    <location>
        <begin position="1"/>
        <end position="11"/>
    </location>
</feature>
<feature type="region of interest" description="Disordered" evidence="1">
    <location>
        <begin position="1"/>
        <end position="53"/>
    </location>
</feature>
<dbReference type="HOGENOM" id="CLU_2363442_0_0_1"/>
<organism evidence="2 3">
    <name type="scientific">Oryza sativa subsp. indica</name>
    <name type="common">Rice</name>
    <dbReference type="NCBI Taxonomy" id="39946"/>
    <lineage>
        <taxon>Eukaryota</taxon>
        <taxon>Viridiplantae</taxon>
        <taxon>Streptophyta</taxon>
        <taxon>Embryophyta</taxon>
        <taxon>Tracheophyta</taxon>
        <taxon>Spermatophyta</taxon>
        <taxon>Magnoliopsida</taxon>
        <taxon>Liliopsida</taxon>
        <taxon>Poales</taxon>
        <taxon>Poaceae</taxon>
        <taxon>BOP clade</taxon>
        <taxon>Oryzoideae</taxon>
        <taxon>Oryzeae</taxon>
        <taxon>Oryzinae</taxon>
        <taxon>Oryza</taxon>
        <taxon>Oryza sativa</taxon>
    </lineage>
</organism>
<dbReference type="AlphaFoldDB" id="B8AQF6"/>
<dbReference type="Gramene" id="BGIOSGA012073-TA">
    <property type="protein sequence ID" value="BGIOSGA012073-PA"/>
    <property type="gene ID" value="BGIOSGA012073"/>
</dbReference>